<dbReference type="AlphaFoldDB" id="A0AAD4BFE5"/>
<dbReference type="Proteomes" id="UP001194468">
    <property type="component" value="Unassembled WGS sequence"/>
</dbReference>
<evidence type="ECO:0000313" key="1">
    <source>
        <dbReference type="EMBL" id="KAF8426125.1"/>
    </source>
</evidence>
<accession>A0AAD4BFE5</accession>
<feature type="non-terminal residue" evidence="1">
    <location>
        <position position="1"/>
    </location>
</feature>
<gene>
    <name evidence="1" type="ORF">L210DRAFT_3566249</name>
</gene>
<evidence type="ECO:0000313" key="2">
    <source>
        <dbReference type="Proteomes" id="UP001194468"/>
    </source>
</evidence>
<sequence>LAVAYRVVLTRSVAAHHVVSTACSPTFPVAIAIARTLLVALNDSRLVQLIHMASRSSISTRRAHLVYVLIHFNCCHHSGTPQPRLGHISMPPIHPYDPLTQYLESGCLSRRPASIPCGGAYSFEDTHLTLVTASSRGHFGPS</sequence>
<name>A0AAD4BFE5_BOLED</name>
<feature type="non-terminal residue" evidence="1">
    <location>
        <position position="142"/>
    </location>
</feature>
<keyword evidence="2" id="KW-1185">Reference proteome</keyword>
<protein>
    <submittedName>
        <fullName evidence="1">Uncharacterized protein</fullName>
    </submittedName>
</protein>
<proteinExistence type="predicted"/>
<comment type="caution">
    <text evidence="1">The sequence shown here is derived from an EMBL/GenBank/DDBJ whole genome shotgun (WGS) entry which is preliminary data.</text>
</comment>
<reference evidence="1" key="1">
    <citation type="submission" date="2019-10" db="EMBL/GenBank/DDBJ databases">
        <authorList>
            <consortium name="DOE Joint Genome Institute"/>
            <person name="Kuo A."/>
            <person name="Miyauchi S."/>
            <person name="Kiss E."/>
            <person name="Drula E."/>
            <person name="Kohler A."/>
            <person name="Sanchez-Garcia M."/>
            <person name="Andreopoulos B."/>
            <person name="Barry K.W."/>
            <person name="Bonito G."/>
            <person name="Buee M."/>
            <person name="Carver A."/>
            <person name="Chen C."/>
            <person name="Cichocki N."/>
            <person name="Clum A."/>
            <person name="Culley D."/>
            <person name="Crous P.W."/>
            <person name="Fauchery L."/>
            <person name="Girlanda M."/>
            <person name="Hayes R."/>
            <person name="Keri Z."/>
            <person name="LaButti K."/>
            <person name="Lipzen A."/>
            <person name="Lombard V."/>
            <person name="Magnuson J."/>
            <person name="Maillard F."/>
            <person name="Morin E."/>
            <person name="Murat C."/>
            <person name="Nolan M."/>
            <person name="Ohm R."/>
            <person name="Pangilinan J."/>
            <person name="Pereira M."/>
            <person name="Perotto S."/>
            <person name="Peter M."/>
            <person name="Riley R."/>
            <person name="Sitrit Y."/>
            <person name="Stielow B."/>
            <person name="Szollosi G."/>
            <person name="Zifcakova L."/>
            <person name="Stursova M."/>
            <person name="Spatafora J.W."/>
            <person name="Tedersoo L."/>
            <person name="Vaario L.-M."/>
            <person name="Yamada A."/>
            <person name="Yan M."/>
            <person name="Wang P."/>
            <person name="Xu J."/>
            <person name="Bruns T."/>
            <person name="Baldrian P."/>
            <person name="Vilgalys R."/>
            <person name="Henrissat B."/>
            <person name="Grigoriev I.V."/>
            <person name="Hibbett D."/>
            <person name="Nagy L.G."/>
            <person name="Martin F.M."/>
        </authorList>
    </citation>
    <scope>NUCLEOTIDE SEQUENCE</scope>
    <source>
        <strain evidence="1">BED1</strain>
    </source>
</reference>
<reference evidence="1" key="2">
    <citation type="journal article" date="2020" name="Nat. Commun.">
        <title>Large-scale genome sequencing of mycorrhizal fungi provides insights into the early evolution of symbiotic traits.</title>
        <authorList>
            <person name="Miyauchi S."/>
            <person name="Kiss E."/>
            <person name="Kuo A."/>
            <person name="Drula E."/>
            <person name="Kohler A."/>
            <person name="Sanchez-Garcia M."/>
            <person name="Morin E."/>
            <person name="Andreopoulos B."/>
            <person name="Barry K.W."/>
            <person name="Bonito G."/>
            <person name="Buee M."/>
            <person name="Carver A."/>
            <person name="Chen C."/>
            <person name="Cichocki N."/>
            <person name="Clum A."/>
            <person name="Culley D."/>
            <person name="Crous P.W."/>
            <person name="Fauchery L."/>
            <person name="Girlanda M."/>
            <person name="Hayes R.D."/>
            <person name="Keri Z."/>
            <person name="LaButti K."/>
            <person name="Lipzen A."/>
            <person name="Lombard V."/>
            <person name="Magnuson J."/>
            <person name="Maillard F."/>
            <person name="Murat C."/>
            <person name="Nolan M."/>
            <person name="Ohm R.A."/>
            <person name="Pangilinan J."/>
            <person name="Pereira M.F."/>
            <person name="Perotto S."/>
            <person name="Peter M."/>
            <person name="Pfister S."/>
            <person name="Riley R."/>
            <person name="Sitrit Y."/>
            <person name="Stielow J.B."/>
            <person name="Szollosi G."/>
            <person name="Zifcakova L."/>
            <person name="Stursova M."/>
            <person name="Spatafora J.W."/>
            <person name="Tedersoo L."/>
            <person name="Vaario L.M."/>
            <person name="Yamada A."/>
            <person name="Yan M."/>
            <person name="Wang P."/>
            <person name="Xu J."/>
            <person name="Bruns T."/>
            <person name="Baldrian P."/>
            <person name="Vilgalys R."/>
            <person name="Dunand C."/>
            <person name="Henrissat B."/>
            <person name="Grigoriev I.V."/>
            <person name="Hibbett D."/>
            <person name="Nagy L.G."/>
            <person name="Martin F.M."/>
        </authorList>
    </citation>
    <scope>NUCLEOTIDE SEQUENCE</scope>
    <source>
        <strain evidence="1">BED1</strain>
    </source>
</reference>
<organism evidence="1 2">
    <name type="scientific">Boletus edulis BED1</name>
    <dbReference type="NCBI Taxonomy" id="1328754"/>
    <lineage>
        <taxon>Eukaryota</taxon>
        <taxon>Fungi</taxon>
        <taxon>Dikarya</taxon>
        <taxon>Basidiomycota</taxon>
        <taxon>Agaricomycotina</taxon>
        <taxon>Agaricomycetes</taxon>
        <taxon>Agaricomycetidae</taxon>
        <taxon>Boletales</taxon>
        <taxon>Boletineae</taxon>
        <taxon>Boletaceae</taxon>
        <taxon>Boletoideae</taxon>
        <taxon>Boletus</taxon>
    </lineage>
</organism>
<dbReference type="EMBL" id="WHUW01000089">
    <property type="protein sequence ID" value="KAF8426125.1"/>
    <property type="molecule type" value="Genomic_DNA"/>
</dbReference>